<evidence type="ECO:0000313" key="5">
    <source>
        <dbReference type="Proteomes" id="UP001176940"/>
    </source>
</evidence>
<comment type="subcellular location">
    <subcellularLocation>
        <location evidence="1">Membrane</location>
    </subcellularLocation>
</comment>
<organism evidence="4 5">
    <name type="scientific">Ranitomeya imitator</name>
    <name type="common">mimic poison frog</name>
    <dbReference type="NCBI Taxonomy" id="111125"/>
    <lineage>
        <taxon>Eukaryota</taxon>
        <taxon>Metazoa</taxon>
        <taxon>Chordata</taxon>
        <taxon>Craniata</taxon>
        <taxon>Vertebrata</taxon>
        <taxon>Euteleostomi</taxon>
        <taxon>Amphibia</taxon>
        <taxon>Batrachia</taxon>
        <taxon>Anura</taxon>
        <taxon>Neobatrachia</taxon>
        <taxon>Hyloidea</taxon>
        <taxon>Dendrobatidae</taxon>
        <taxon>Dendrobatinae</taxon>
        <taxon>Ranitomeya</taxon>
    </lineage>
</organism>
<evidence type="ECO:0000259" key="3">
    <source>
        <dbReference type="PROSITE" id="PS50003"/>
    </source>
</evidence>
<dbReference type="SUPFAM" id="SSF50729">
    <property type="entry name" value="PH domain-like"/>
    <property type="match status" value="1"/>
</dbReference>
<dbReference type="PROSITE" id="PS50003">
    <property type="entry name" value="PH_DOMAIN"/>
    <property type="match status" value="1"/>
</dbReference>
<sequence>MTPKKTTDIGQYGGFLFKQWKERYLQLTQEGSLLLSKDTDSSADLEIPLLTRCQAILEGTEIGDLPKLPIGIQRNNCLGLSLSDGRTLLLLAPDSQECSKWINILRKVKESLSQPPLSPNSCRLHNTSPIRRCCWSEISNQPKDKVQGKESRPAHRKEKCPPHCLRHGSQLHWGVKTACVLMGGAAAGPTLGYMVTSSHGARSTDTAPPDFRELGYHPSTDVEGCQYDVDFEGMDQDFNGFDFGGFAF</sequence>
<dbReference type="CDD" id="cd00821">
    <property type="entry name" value="PH"/>
    <property type="match status" value="1"/>
</dbReference>
<accession>A0ABN9M8I2</accession>
<dbReference type="PANTHER" id="PTHR14309:SF10">
    <property type="entry name" value="PH DOMAIN-CONTAINING PROTEIN"/>
    <property type="match status" value="1"/>
</dbReference>
<dbReference type="SMART" id="SM00233">
    <property type="entry name" value="PH"/>
    <property type="match status" value="1"/>
</dbReference>
<proteinExistence type="predicted"/>
<evidence type="ECO:0000256" key="2">
    <source>
        <dbReference type="ARBA" id="ARBA00023136"/>
    </source>
</evidence>
<dbReference type="InterPro" id="IPR011993">
    <property type="entry name" value="PH-like_dom_sf"/>
</dbReference>
<evidence type="ECO:0000313" key="4">
    <source>
        <dbReference type="EMBL" id="CAJ0961756.1"/>
    </source>
</evidence>
<feature type="domain" description="PH" evidence="3">
    <location>
        <begin position="8"/>
        <end position="110"/>
    </location>
</feature>
<evidence type="ECO:0000256" key="1">
    <source>
        <dbReference type="ARBA" id="ARBA00004370"/>
    </source>
</evidence>
<dbReference type="InterPro" id="IPR001849">
    <property type="entry name" value="PH_domain"/>
</dbReference>
<name>A0ABN9M8I2_9NEOB</name>
<dbReference type="Pfam" id="PF00169">
    <property type="entry name" value="PH"/>
    <property type="match status" value="1"/>
</dbReference>
<comment type="caution">
    <text evidence="4">The sequence shown here is derived from an EMBL/GenBank/DDBJ whole genome shotgun (WGS) entry which is preliminary data.</text>
</comment>
<dbReference type="Gene3D" id="2.30.29.30">
    <property type="entry name" value="Pleckstrin-homology domain (PH domain)/Phosphotyrosine-binding domain (PTB)"/>
    <property type="match status" value="1"/>
</dbReference>
<keyword evidence="2" id="KW-0472">Membrane</keyword>
<gene>
    <name evidence="4" type="ORF">RIMI_LOCUS17942435</name>
</gene>
<protein>
    <recommendedName>
        <fullName evidence="3">PH domain-containing protein</fullName>
    </recommendedName>
</protein>
<dbReference type="EMBL" id="CAUEEQ010053573">
    <property type="protein sequence ID" value="CAJ0961756.1"/>
    <property type="molecule type" value="Genomic_DNA"/>
</dbReference>
<keyword evidence="5" id="KW-1185">Reference proteome</keyword>
<dbReference type="PANTHER" id="PTHR14309">
    <property type="entry name" value="EXPRESSED PROTEIN"/>
    <property type="match status" value="1"/>
</dbReference>
<reference evidence="4" key="1">
    <citation type="submission" date="2023-07" db="EMBL/GenBank/DDBJ databases">
        <authorList>
            <person name="Stuckert A."/>
        </authorList>
    </citation>
    <scope>NUCLEOTIDE SEQUENCE</scope>
</reference>
<dbReference type="InterPro" id="IPR039680">
    <property type="entry name" value="PLEKHB1/2"/>
</dbReference>
<dbReference type="Proteomes" id="UP001176940">
    <property type="component" value="Unassembled WGS sequence"/>
</dbReference>